<gene>
    <name evidence="1" type="ORF">FNV43_RR00654</name>
</gene>
<protein>
    <submittedName>
        <fullName evidence="1">Uncharacterized protein</fullName>
    </submittedName>
</protein>
<dbReference type="EMBL" id="VOIH02000001">
    <property type="protein sequence ID" value="KAF3456011.1"/>
    <property type="molecule type" value="Genomic_DNA"/>
</dbReference>
<dbReference type="Proteomes" id="UP000796880">
    <property type="component" value="Unassembled WGS sequence"/>
</dbReference>
<evidence type="ECO:0000313" key="1">
    <source>
        <dbReference type="EMBL" id="KAF3456011.1"/>
    </source>
</evidence>
<accession>A0A8K0HP00</accession>
<name>A0A8K0HP00_9ROSA</name>
<evidence type="ECO:0000313" key="2">
    <source>
        <dbReference type="Proteomes" id="UP000796880"/>
    </source>
</evidence>
<keyword evidence="2" id="KW-1185">Reference proteome</keyword>
<proteinExistence type="predicted"/>
<sequence length="107" mass="12282">MLLTPSRVFASVACDTMFTPMDMVMQRLHVFADVTDLKVDQSEMYFNSEKDGYRGLMREWIPELQRRFVSALHQLGGSQDAKYGSIDNYTTIFALCFQIGLMLKLSL</sequence>
<comment type="caution">
    <text evidence="1">The sequence shown here is derived from an EMBL/GenBank/DDBJ whole genome shotgun (WGS) entry which is preliminary data.</text>
</comment>
<organism evidence="1 2">
    <name type="scientific">Rhamnella rubrinervis</name>
    <dbReference type="NCBI Taxonomy" id="2594499"/>
    <lineage>
        <taxon>Eukaryota</taxon>
        <taxon>Viridiplantae</taxon>
        <taxon>Streptophyta</taxon>
        <taxon>Embryophyta</taxon>
        <taxon>Tracheophyta</taxon>
        <taxon>Spermatophyta</taxon>
        <taxon>Magnoliopsida</taxon>
        <taxon>eudicotyledons</taxon>
        <taxon>Gunneridae</taxon>
        <taxon>Pentapetalae</taxon>
        <taxon>rosids</taxon>
        <taxon>fabids</taxon>
        <taxon>Rosales</taxon>
        <taxon>Rhamnaceae</taxon>
        <taxon>rhamnoid group</taxon>
        <taxon>Rhamneae</taxon>
        <taxon>Rhamnella</taxon>
    </lineage>
</organism>
<dbReference type="AlphaFoldDB" id="A0A8K0HP00"/>
<reference evidence="1" key="1">
    <citation type="submission" date="2020-03" db="EMBL/GenBank/DDBJ databases">
        <title>A high-quality chromosome-level genome assembly of a woody plant with both climbing and erect habits, Rhamnella rubrinervis.</title>
        <authorList>
            <person name="Lu Z."/>
            <person name="Yang Y."/>
            <person name="Zhu X."/>
            <person name="Sun Y."/>
        </authorList>
    </citation>
    <scope>NUCLEOTIDE SEQUENCE</scope>
    <source>
        <strain evidence="1">BYM</strain>
        <tissue evidence="1">Leaf</tissue>
    </source>
</reference>